<dbReference type="EMBL" id="CP092109">
    <property type="protein sequence ID" value="UWZ81458.1"/>
    <property type="molecule type" value="Genomic_DNA"/>
</dbReference>
<dbReference type="InterPro" id="IPR036390">
    <property type="entry name" value="WH_DNA-bd_sf"/>
</dbReference>
<dbReference type="Proteomes" id="UP001060414">
    <property type="component" value="Chromosome"/>
</dbReference>
<dbReference type="PROSITE" id="PS01332">
    <property type="entry name" value="HTH_RRF2_1"/>
    <property type="match status" value="1"/>
</dbReference>
<dbReference type="InterPro" id="IPR030489">
    <property type="entry name" value="TR_Rrf2-type_CS"/>
</dbReference>
<evidence type="ECO:0000313" key="1">
    <source>
        <dbReference type="EMBL" id="UWZ81458.1"/>
    </source>
</evidence>
<dbReference type="PANTHER" id="PTHR33221">
    <property type="entry name" value="WINGED HELIX-TURN-HELIX TRANSCRIPTIONAL REGULATOR, RRF2 FAMILY"/>
    <property type="match status" value="1"/>
</dbReference>
<keyword evidence="2" id="KW-1185">Reference proteome</keyword>
<proteinExistence type="predicted"/>
<dbReference type="RefSeq" id="WP_260749833.1">
    <property type="nucleotide sequence ID" value="NZ_CP092109.1"/>
</dbReference>
<dbReference type="InterPro" id="IPR000944">
    <property type="entry name" value="Tscrpt_reg_Rrf2"/>
</dbReference>
<dbReference type="PROSITE" id="PS51197">
    <property type="entry name" value="HTH_RRF2_2"/>
    <property type="match status" value="1"/>
</dbReference>
<name>A0ABY5ZS51_9BACT</name>
<dbReference type="Gene3D" id="1.10.10.10">
    <property type="entry name" value="Winged helix-like DNA-binding domain superfamily/Winged helix DNA-binding domain"/>
    <property type="match status" value="1"/>
</dbReference>
<dbReference type="Pfam" id="PF02082">
    <property type="entry name" value="Rrf2"/>
    <property type="match status" value="1"/>
</dbReference>
<organism evidence="1 2">
    <name type="scientific">Geoalkalibacter halelectricus</name>
    <dbReference type="NCBI Taxonomy" id="2847045"/>
    <lineage>
        <taxon>Bacteria</taxon>
        <taxon>Pseudomonadati</taxon>
        <taxon>Thermodesulfobacteriota</taxon>
        <taxon>Desulfuromonadia</taxon>
        <taxon>Desulfuromonadales</taxon>
        <taxon>Geoalkalibacteraceae</taxon>
        <taxon>Geoalkalibacter</taxon>
    </lineage>
</organism>
<evidence type="ECO:0000313" key="2">
    <source>
        <dbReference type="Proteomes" id="UP001060414"/>
    </source>
</evidence>
<dbReference type="PANTHER" id="PTHR33221:SF2">
    <property type="entry name" value="TRANSCRIPTIONAL REGULATOR"/>
    <property type="match status" value="1"/>
</dbReference>
<dbReference type="SUPFAM" id="SSF46785">
    <property type="entry name" value="Winged helix' DNA-binding domain"/>
    <property type="match status" value="1"/>
</dbReference>
<reference evidence="1" key="1">
    <citation type="journal article" date="2022" name="Environ. Microbiol.">
        <title>Geoalkalibacter halelectricus SAP #1 sp. nov. possessing extracellular electron transfer and mineral#reducing capabilities from a haloalkaline environment.</title>
        <authorList>
            <person name="Yadav S."/>
            <person name="Singh R."/>
            <person name="Sundharam S.S."/>
            <person name="Chaudhary S."/>
            <person name="Krishnamurthi S."/>
            <person name="Patil S.A."/>
        </authorList>
    </citation>
    <scope>NUCLEOTIDE SEQUENCE</scope>
    <source>
        <strain evidence="1">SAP-1</strain>
    </source>
</reference>
<protein>
    <submittedName>
        <fullName evidence="1">Rrf2 family transcriptional regulator</fullName>
    </submittedName>
</protein>
<dbReference type="NCBIfam" id="TIGR00738">
    <property type="entry name" value="rrf2_super"/>
    <property type="match status" value="1"/>
</dbReference>
<sequence length="153" mass="16810">MLITRATEYAIRAVLYLAKQPAGEIVLKKDICQTQDITPAFLTKILQPLIKAGIVGSQRGVGGGFYLARSPERITLLDVVEAEEGPIYINQCLMGEGSCARDVFCPVHGAWRHIRDEMTRVLAEYTFARLSAMESENLGARLPLQNLSPPPAP</sequence>
<gene>
    <name evidence="1" type="ORF">L9S41_08700</name>
</gene>
<accession>A0ABY5ZS51</accession>
<dbReference type="InterPro" id="IPR036388">
    <property type="entry name" value="WH-like_DNA-bd_sf"/>
</dbReference>